<dbReference type="InterPro" id="IPR021878">
    <property type="entry name" value="TgpA_N"/>
</dbReference>
<accession>A0A1N7NNP3</accession>
<keyword evidence="1" id="KW-0472">Membrane</keyword>
<dbReference type="RefSeq" id="WP_054339928.1">
    <property type="nucleotide sequence ID" value="NZ_FTOE01000010.1"/>
</dbReference>
<dbReference type="AlphaFoldDB" id="A0A1N7NNP3"/>
<dbReference type="SMART" id="SM00460">
    <property type="entry name" value="TGc"/>
    <property type="match status" value="1"/>
</dbReference>
<dbReference type="SUPFAM" id="SSF54001">
    <property type="entry name" value="Cysteine proteinases"/>
    <property type="match status" value="1"/>
</dbReference>
<dbReference type="GO" id="GO:0008233">
    <property type="term" value="F:peptidase activity"/>
    <property type="evidence" value="ECO:0007669"/>
    <property type="project" value="UniProtKB-KW"/>
</dbReference>
<feature type="transmembrane region" description="Helical" evidence="1">
    <location>
        <begin position="74"/>
        <end position="103"/>
    </location>
</feature>
<gene>
    <name evidence="3" type="ORF">SAMN05421760_11099</name>
</gene>
<dbReference type="Pfam" id="PF11992">
    <property type="entry name" value="TgpA_N"/>
    <property type="match status" value="1"/>
</dbReference>
<dbReference type="EMBL" id="FTOE01000010">
    <property type="protein sequence ID" value="SIT00023.1"/>
    <property type="molecule type" value="Genomic_DNA"/>
</dbReference>
<keyword evidence="3" id="KW-0378">Hydrolase</keyword>
<dbReference type="Proteomes" id="UP000185999">
    <property type="component" value="Unassembled WGS sequence"/>
</dbReference>
<keyword evidence="1" id="KW-0812">Transmembrane</keyword>
<feature type="domain" description="Transglutaminase-like" evidence="2">
    <location>
        <begin position="413"/>
        <end position="484"/>
    </location>
</feature>
<dbReference type="OrthoDB" id="9804872at2"/>
<dbReference type="Pfam" id="PF01841">
    <property type="entry name" value="Transglut_core"/>
    <property type="match status" value="1"/>
</dbReference>
<feature type="transmembrane region" description="Helical" evidence="1">
    <location>
        <begin position="564"/>
        <end position="584"/>
    </location>
</feature>
<feature type="transmembrane region" description="Helical" evidence="1">
    <location>
        <begin position="115"/>
        <end position="132"/>
    </location>
</feature>
<dbReference type="PANTHER" id="PTHR42736:SF1">
    <property type="entry name" value="PROTEIN-GLUTAMINE GAMMA-GLUTAMYLTRANSFERASE"/>
    <property type="match status" value="1"/>
</dbReference>
<keyword evidence="1" id="KW-1133">Transmembrane helix</keyword>
<keyword evidence="3" id="KW-0645">Protease</keyword>
<feature type="transmembrane region" description="Helical" evidence="1">
    <location>
        <begin position="178"/>
        <end position="196"/>
    </location>
</feature>
<dbReference type="InterPro" id="IPR052901">
    <property type="entry name" value="Bact_TGase-like"/>
</dbReference>
<proteinExistence type="predicted"/>
<evidence type="ECO:0000256" key="1">
    <source>
        <dbReference type="SAM" id="Phobius"/>
    </source>
</evidence>
<dbReference type="GO" id="GO:0006508">
    <property type="term" value="P:proteolysis"/>
    <property type="evidence" value="ECO:0007669"/>
    <property type="project" value="UniProtKB-KW"/>
</dbReference>
<sequence>MSVLKGVSQKSASLDTPVKTALIVMLLVICVPQLVIIPLWLAIIAGCILAWILLSLIRPERCPNMPRWGRGVLVAGVILGVLMSAVAAQGLGGLSTLLVAAAVLKTLELKTRRDGWVLVLVACFIAAVGFLFNQSMLAALYGLISLVVIFTALIMMHQGDQNGSLGFRIVIKSAGSKSAVILLQSMPLMLILFLIFPRISPLWSVQLQHSAAKTGLSDSMSPGDISQLARSDDVAFRVSFSTDRPPPPAARYWRAMTYSVFDGRRWSMGKDTLIRTAGNTLQQGDIEYQVIAEPSAHVWLFALDYSVGAPSQGVLSVSDGSYRAGSPLLERINYHAYAEVTRRYNGEPLNERSRYLFVPETGNPKSRALVNQWRKKGMTSEEIIDALFMRFNQHFYYTLSPQRLTDDRIDQFLFSTQEGFCEHFANATAYTLRLAGIPTRIVAGYLGGEWNPYEKYLLVRQYEAHAWVEAWVEGKGWIRLDPTAAVAPERVTQPFDLLFADAPEFMADSPLSAINLQHNLTWLSAGRLRYEALNYSWHRWVLGYHQEQNSLLEEWFGRLNFIKMLLLLFIPVGCVLALVIWWLLRARPHSVSPLDKAAVTMSDTLGRLAPALQRVHGETISQYSRRLKEVLPGLREELEEWHTLYQRVRYAQILSDEAVYYKSSRQLVYKIKRLEKHDIDTDMDVRRSVR</sequence>
<evidence type="ECO:0000313" key="4">
    <source>
        <dbReference type="Proteomes" id="UP000185999"/>
    </source>
</evidence>
<protein>
    <submittedName>
        <fullName evidence="3">Transglutaminase-like enzyme, putative cysteine protease</fullName>
    </submittedName>
</protein>
<evidence type="ECO:0000313" key="3">
    <source>
        <dbReference type="EMBL" id="SIT00023.1"/>
    </source>
</evidence>
<feature type="transmembrane region" description="Helical" evidence="1">
    <location>
        <begin position="21"/>
        <end position="54"/>
    </location>
</feature>
<reference evidence="4" key="1">
    <citation type="submission" date="2017-01" db="EMBL/GenBank/DDBJ databases">
        <authorList>
            <person name="Varghese N."/>
            <person name="Submissions S."/>
        </authorList>
    </citation>
    <scope>NUCLEOTIDE SEQUENCE [LARGE SCALE GENOMIC DNA]</scope>
    <source>
        <strain evidence="4">DSM 22306</strain>
    </source>
</reference>
<dbReference type="InterPro" id="IPR002931">
    <property type="entry name" value="Transglutaminase-like"/>
</dbReference>
<dbReference type="STRING" id="619304.SAMN05421760_11099"/>
<evidence type="ECO:0000259" key="2">
    <source>
        <dbReference type="SMART" id="SM00460"/>
    </source>
</evidence>
<organism evidence="3 4">
    <name type="scientific">Neptunomonas antarctica</name>
    <dbReference type="NCBI Taxonomy" id="619304"/>
    <lineage>
        <taxon>Bacteria</taxon>
        <taxon>Pseudomonadati</taxon>
        <taxon>Pseudomonadota</taxon>
        <taxon>Gammaproteobacteria</taxon>
        <taxon>Oceanospirillales</taxon>
        <taxon>Oceanospirillaceae</taxon>
        <taxon>Neptunomonas</taxon>
    </lineage>
</organism>
<dbReference type="InterPro" id="IPR038765">
    <property type="entry name" value="Papain-like_cys_pep_sf"/>
</dbReference>
<dbReference type="Gene3D" id="3.10.620.30">
    <property type="match status" value="1"/>
</dbReference>
<dbReference type="PANTHER" id="PTHR42736">
    <property type="entry name" value="PROTEIN-GLUTAMINE GAMMA-GLUTAMYLTRANSFERASE"/>
    <property type="match status" value="1"/>
</dbReference>
<keyword evidence="4" id="KW-1185">Reference proteome</keyword>
<name>A0A1N7NNP3_9GAMM</name>
<feature type="transmembrane region" description="Helical" evidence="1">
    <location>
        <begin position="138"/>
        <end position="157"/>
    </location>
</feature>